<proteinExistence type="predicted"/>
<comment type="caution">
    <text evidence="1">The sequence shown here is derived from an EMBL/GenBank/DDBJ whole genome shotgun (WGS) entry which is preliminary data.</text>
</comment>
<gene>
    <name evidence="1" type="ORF">KUTeg_017205</name>
</gene>
<accession>A0ABQ9EIV9</accession>
<reference evidence="1 2" key="1">
    <citation type="submission" date="2022-12" db="EMBL/GenBank/DDBJ databases">
        <title>Chromosome-level genome of Tegillarca granosa.</title>
        <authorList>
            <person name="Kim J."/>
        </authorList>
    </citation>
    <scope>NUCLEOTIDE SEQUENCE [LARGE SCALE GENOMIC DNA]</scope>
    <source>
        <strain evidence="1">Teg-2019</strain>
        <tissue evidence="1">Adductor muscle</tissue>
    </source>
</reference>
<organism evidence="1 2">
    <name type="scientific">Tegillarca granosa</name>
    <name type="common">Malaysian cockle</name>
    <name type="synonym">Anadara granosa</name>
    <dbReference type="NCBI Taxonomy" id="220873"/>
    <lineage>
        <taxon>Eukaryota</taxon>
        <taxon>Metazoa</taxon>
        <taxon>Spiralia</taxon>
        <taxon>Lophotrochozoa</taxon>
        <taxon>Mollusca</taxon>
        <taxon>Bivalvia</taxon>
        <taxon>Autobranchia</taxon>
        <taxon>Pteriomorphia</taxon>
        <taxon>Arcoida</taxon>
        <taxon>Arcoidea</taxon>
        <taxon>Arcidae</taxon>
        <taxon>Tegillarca</taxon>
    </lineage>
</organism>
<sequence length="479" mass="53447">MASACDNEVEPSNQMPLLESLSKSKMRGAYPVVAECKQLTLATSISPSPADILAKSTNTFNSFRPAGKKKQRRLYKDLNYTNDYLNVYILFWTKLNRMFSNLSGFYNSNMSVYTMYMIEEVKSQADDVKMGFHLACFTVSPFNYEVDGFLRGKQQTSIWFVFCELGQIEEPRKGKYRLNYDAEDITKAFVMTELEEDVIKSGPDPLFRLEEELQLFDHISTMAEIGYGYTWAETLNLASDYSVHLGHRDRQHPLYNFCKDKPETVFNIDEKGLSTDCKPPNIIAATSYKPQVVTTGKTKTVIGSGNAIGNQVPPYFIFPGRIMVSELLNGASVGVQGKLVKLVDISEMYLKEQLIKHLPARDINQKPLTPSNIQSAFKKSGIYPFDPSVIPDTALAPALSFPMEVVPTAANVTTSTASDLTCPSSSNVNLCNHSNDNTKNGFSVKNVPIGYMTRVVPQHMSSEEETVISVPTALNHKSI</sequence>
<evidence type="ECO:0000313" key="1">
    <source>
        <dbReference type="EMBL" id="KAJ8305239.1"/>
    </source>
</evidence>
<dbReference type="Proteomes" id="UP001217089">
    <property type="component" value="Unassembled WGS sequence"/>
</dbReference>
<protein>
    <submittedName>
        <fullName evidence="1">Uncharacterized protein</fullName>
    </submittedName>
</protein>
<name>A0ABQ9EIV9_TEGGR</name>
<evidence type="ECO:0000313" key="2">
    <source>
        <dbReference type="Proteomes" id="UP001217089"/>
    </source>
</evidence>
<dbReference type="EMBL" id="JARBDR010000815">
    <property type="protein sequence ID" value="KAJ8305239.1"/>
    <property type="molecule type" value="Genomic_DNA"/>
</dbReference>
<keyword evidence="2" id="KW-1185">Reference proteome</keyword>